<proteinExistence type="predicted"/>
<evidence type="ECO:0000313" key="1">
    <source>
        <dbReference type="Proteomes" id="UP000887565"/>
    </source>
</evidence>
<accession>A0A915I9Q9</accession>
<reference evidence="2" key="1">
    <citation type="submission" date="2022-11" db="UniProtKB">
        <authorList>
            <consortium name="WormBaseParasite"/>
        </authorList>
    </citation>
    <scope>IDENTIFICATION</scope>
</reference>
<protein>
    <submittedName>
        <fullName evidence="2">Uncharacterized protein</fullName>
    </submittedName>
</protein>
<name>A0A915I9Q9_ROMCU</name>
<evidence type="ECO:0000313" key="2">
    <source>
        <dbReference type="WBParaSite" id="nRc.2.0.1.t10503-RA"/>
    </source>
</evidence>
<sequence length="172" mass="20131">MNGRGGEKRQRGRCGSFRRAASRSELHGSCGHRRRLYRSRRLSYIAVRVQIVVPLVQGDFYECEPTNRSQEYIMICTCKMLTTRLSDIVSRYNKQLSAAKCKNYDDNTHAQEKATGLKSKITHNWYNDTLIAERHTFEQNSYRILTQTHLLHFFDWSSKFKKPSLNIPPIKD</sequence>
<dbReference type="AlphaFoldDB" id="A0A915I9Q9"/>
<keyword evidence="1" id="KW-1185">Reference proteome</keyword>
<organism evidence="1 2">
    <name type="scientific">Romanomermis culicivorax</name>
    <name type="common">Nematode worm</name>
    <dbReference type="NCBI Taxonomy" id="13658"/>
    <lineage>
        <taxon>Eukaryota</taxon>
        <taxon>Metazoa</taxon>
        <taxon>Ecdysozoa</taxon>
        <taxon>Nematoda</taxon>
        <taxon>Enoplea</taxon>
        <taxon>Dorylaimia</taxon>
        <taxon>Mermithida</taxon>
        <taxon>Mermithoidea</taxon>
        <taxon>Mermithidae</taxon>
        <taxon>Romanomermis</taxon>
    </lineage>
</organism>
<dbReference type="Proteomes" id="UP000887565">
    <property type="component" value="Unplaced"/>
</dbReference>
<dbReference type="WBParaSite" id="nRc.2.0.1.t10503-RA">
    <property type="protein sequence ID" value="nRc.2.0.1.t10503-RA"/>
    <property type="gene ID" value="nRc.2.0.1.g10503"/>
</dbReference>